<dbReference type="Pfam" id="PF00580">
    <property type="entry name" value="UvrD-helicase"/>
    <property type="match status" value="1"/>
</dbReference>
<dbReference type="PROSITE" id="PS51217">
    <property type="entry name" value="UVRD_HELICASE_CTER"/>
    <property type="match status" value="1"/>
</dbReference>
<feature type="region of interest" description="Disordered" evidence="16">
    <location>
        <begin position="199"/>
        <end position="220"/>
    </location>
</feature>
<keyword evidence="11" id="KW-0413">Isomerase</keyword>
<evidence type="ECO:0000256" key="10">
    <source>
        <dbReference type="ARBA" id="ARBA00023204"/>
    </source>
</evidence>
<protein>
    <recommendedName>
        <fullName evidence="13">DNA 3'-5' helicase</fullName>
        <ecNumber evidence="13">5.6.2.4</ecNumber>
    </recommendedName>
</protein>
<evidence type="ECO:0000256" key="7">
    <source>
        <dbReference type="ARBA" id="ARBA00022839"/>
    </source>
</evidence>
<dbReference type="GO" id="GO:0043138">
    <property type="term" value="F:3'-5' DNA helicase activity"/>
    <property type="evidence" value="ECO:0007669"/>
    <property type="project" value="UniProtKB-EC"/>
</dbReference>
<dbReference type="InterPro" id="IPR000212">
    <property type="entry name" value="DNA_helicase_UvrD/REP"/>
</dbReference>
<dbReference type="InterPro" id="IPR038726">
    <property type="entry name" value="PDDEXK_AddAB-type"/>
</dbReference>
<keyword evidence="9" id="KW-0238">DNA-binding</keyword>
<comment type="catalytic activity">
    <reaction evidence="14">
        <text>ATP + H2O = ADP + phosphate + H(+)</text>
        <dbReference type="Rhea" id="RHEA:13065"/>
        <dbReference type="ChEBI" id="CHEBI:15377"/>
        <dbReference type="ChEBI" id="CHEBI:15378"/>
        <dbReference type="ChEBI" id="CHEBI:30616"/>
        <dbReference type="ChEBI" id="CHEBI:43474"/>
        <dbReference type="ChEBI" id="CHEBI:456216"/>
        <dbReference type="EC" id="5.6.2.4"/>
    </reaction>
</comment>
<comment type="similarity">
    <text evidence="1">Belongs to the helicase family. UvrD subfamily.</text>
</comment>
<keyword evidence="8 15" id="KW-0067">ATP-binding</keyword>
<dbReference type="InterPro" id="IPR027417">
    <property type="entry name" value="P-loop_NTPase"/>
</dbReference>
<evidence type="ECO:0000256" key="3">
    <source>
        <dbReference type="ARBA" id="ARBA00022741"/>
    </source>
</evidence>
<keyword evidence="6 15" id="KW-0347">Helicase</keyword>
<feature type="compositionally biased region" description="Polar residues" evidence="16">
    <location>
        <begin position="208"/>
        <end position="219"/>
    </location>
</feature>
<evidence type="ECO:0000313" key="19">
    <source>
        <dbReference type="EMBL" id="ELY84231.1"/>
    </source>
</evidence>
<dbReference type="EC" id="5.6.2.4" evidence="13"/>
<feature type="region of interest" description="Disordered" evidence="16">
    <location>
        <begin position="778"/>
        <end position="803"/>
    </location>
</feature>
<dbReference type="Gene3D" id="3.40.50.300">
    <property type="entry name" value="P-loop containing nucleotide triphosphate hydrolases"/>
    <property type="match status" value="4"/>
</dbReference>
<evidence type="ECO:0000256" key="11">
    <source>
        <dbReference type="ARBA" id="ARBA00023235"/>
    </source>
</evidence>
<evidence type="ECO:0000256" key="4">
    <source>
        <dbReference type="ARBA" id="ARBA00022763"/>
    </source>
</evidence>
<dbReference type="GO" id="GO:0005524">
    <property type="term" value="F:ATP binding"/>
    <property type="evidence" value="ECO:0007669"/>
    <property type="project" value="UniProtKB-UniRule"/>
</dbReference>
<dbReference type="GO" id="GO:0000725">
    <property type="term" value="P:recombinational repair"/>
    <property type="evidence" value="ECO:0007669"/>
    <property type="project" value="TreeGrafter"/>
</dbReference>
<dbReference type="Gene3D" id="1.10.10.160">
    <property type="match status" value="1"/>
</dbReference>
<comment type="catalytic activity">
    <reaction evidence="12">
        <text>Couples ATP hydrolysis with the unwinding of duplex DNA by translocating in the 3'-5' direction.</text>
        <dbReference type="EC" id="5.6.2.4"/>
    </reaction>
</comment>
<keyword evidence="2" id="KW-0540">Nuclease</keyword>
<dbReference type="InterPro" id="IPR013986">
    <property type="entry name" value="DExx_box_DNA_helicase_dom_sf"/>
</dbReference>
<dbReference type="Pfam" id="PF12705">
    <property type="entry name" value="PDDEXK_1"/>
    <property type="match status" value="1"/>
</dbReference>
<evidence type="ECO:0000256" key="5">
    <source>
        <dbReference type="ARBA" id="ARBA00022801"/>
    </source>
</evidence>
<evidence type="ECO:0000256" key="12">
    <source>
        <dbReference type="ARBA" id="ARBA00034617"/>
    </source>
</evidence>
<dbReference type="InterPro" id="IPR011604">
    <property type="entry name" value="PDDEXK-like_dom_sf"/>
</dbReference>
<name>L9ZDY1_9EURY</name>
<dbReference type="OrthoDB" id="203178at2157"/>
<gene>
    <name evidence="19" type="ORF">C487_00020</name>
</gene>
<dbReference type="eggNOG" id="arCOG00802">
    <property type="taxonomic scope" value="Archaea"/>
</dbReference>
<dbReference type="PATRIC" id="fig|1227495.3.peg.2"/>
<dbReference type="PANTHER" id="PTHR11070:SF67">
    <property type="entry name" value="DNA 3'-5' HELICASE"/>
    <property type="match status" value="1"/>
</dbReference>
<dbReference type="PANTHER" id="PTHR11070">
    <property type="entry name" value="UVRD / RECB / PCRA DNA HELICASE FAMILY MEMBER"/>
    <property type="match status" value="1"/>
</dbReference>
<organism evidence="19 20">
    <name type="scientific">Natrinema pallidum DSM 3751</name>
    <dbReference type="NCBI Taxonomy" id="1227495"/>
    <lineage>
        <taxon>Archaea</taxon>
        <taxon>Methanobacteriati</taxon>
        <taxon>Methanobacteriota</taxon>
        <taxon>Stenosarchaea group</taxon>
        <taxon>Halobacteria</taxon>
        <taxon>Halobacteriales</taxon>
        <taxon>Natrialbaceae</taxon>
        <taxon>Natrinema</taxon>
    </lineage>
</organism>
<dbReference type="CDD" id="cd17932">
    <property type="entry name" value="DEXQc_UvrD"/>
    <property type="match status" value="1"/>
</dbReference>
<dbReference type="Proteomes" id="UP000011618">
    <property type="component" value="Unassembled WGS sequence"/>
</dbReference>
<dbReference type="GO" id="GO:0003677">
    <property type="term" value="F:DNA binding"/>
    <property type="evidence" value="ECO:0007669"/>
    <property type="project" value="UniProtKB-KW"/>
</dbReference>
<keyword evidence="7" id="KW-0269">Exonuclease</keyword>
<dbReference type="Gene3D" id="3.90.320.10">
    <property type="match status" value="1"/>
</dbReference>
<evidence type="ECO:0000256" key="9">
    <source>
        <dbReference type="ARBA" id="ARBA00023125"/>
    </source>
</evidence>
<evidence type="ECO:0000256" key="16">
    <source>
        <dbReference type="SAM" id="MobiDB-lite"/>
    </source>
</evidence>
<dbReference type="InterPro" id="IPR014016">
    <property type="entry name" value="UvrD-like_ATP-bd"/>
</dbReference>
<evidence type="ECO:0000259" key="18">
    <source>
        <dbReference type="PROSITE" id="PS51217"/>
    </source>
</evidence>
<evidence type="ECO:0000259" key="17">
    <source>
        <dbReference type="PROSITE" id="PS51198"/>
    </source>
</evidence>
<evidence type="ECO:0000256" key="1">
    <source>
        <dbReference type="ARBA" id="ARBA00009922"/>
    </source>
</evidence>
<feature type="domain" description="UvrD-like helicase ATP-binding" evidence="17">
    <location>
        <begin position="4"/>
        <end position="393"/>
    </location>
</feature>
<dbReference type="SUPFAM" id="SSF52980">
    <property type="entry name" value="Restriction endonuclease-like"/>
    <property type="match status" value="1"/>
</dbReference>
<evidence type="ECO:0000256" key="14">
    <source>
        <dbReference type="ARBA" id="ARBA00048988"/>
    </source>
</evidence>
<keyword evidence="3 15" id="KW-0547">Nucleotide-binding</keyword>
<dbReference type="RefSeq" id="WP_006183596.1">
    <property type="nucleotide sequence ID" value="NZ_AOII01000003.1"/>
</dbReference>
<accession>L9ZDY1</accession>
<comment type="caution">
    <text evidence="19">The sequence shown here is derived from an EMBL/GenBank/DDBJ whole genome shotgun (WGS) entry which is preliminary data.</text>
</comment>
<dbReference type="AlphaFoldDB" id="L9ZDY1"/>
<dbReference type="InterPro" id="IPR014017">
    <property type="entry name" value="DNA_helicase_UvrD-like_C"/>
</dbReference>
<dbReference type="GO" id="GO:0004527">
    <property type="term" value="F:exonuclease activity"/>
    <property type="evidence" value="ECO:0007669"/>
    <property type="project" value="UniProtKB-KW"/>
</dbReference>
<evidence type="ECO:0000256" key="15">
    <source>
        <dbReference type="PROSITE-ProRule" id="PRU00560"/>
    </source>
</evidence>
<evidence type="ECO:0000256" key="6">
    <source>
        <dbReference type="ARBA" id="ARBA00022806"/>
    </source>
</evidence>
<proteinExistence type="inferred from homology"/>
<feature type="domain" description="UvrD-like helicase C-terminal" evidence="18">
    <location>
        <begin position="394"/>
        <end position="667"/>
    </location>
</feature>
<reference evidence="19 20" key="1">
    <citation type="journal article" date="2014" name="PLoS Genet.">
        <title>Phylogenetically driven sequencing of extremely halophilic archaea reveals strategies for static and dynamic osmo-response.</title>
        <authorList>
            <person name="Becker E.A."/>
            <person name="Seitzer P.M."/>
            <person name="Tritt A."/>
            <person name="Larsen D."/>
            <person name="Krusor M."/>
            <person name="Yao A.I."/>
            <person name="Wu D."/>
            <person name="Madern D."/>
            <person name="Eisen J.A."/>
            <person name="Darling A.E."/>
            <person name="Facciotti M.T."/>
        </authorList>
    </citation>
    <scope>NUCLEOTIDE SEQUENCE [LARGE SCALE GENOMIC DNA]</scope>
    <source>
        <strain evidence="19 20">DSM 3751</strain>
    </source>
</reference>
<evidence type="ECO:0000256" key="2">
    <source>
        <dbReference type="ARBA" id="ARBA00022722"/>
    </source>
</evidence>
<keyword evidence="10" id="KW-0234">DNA repair</keyword>
<sequence length="976" mass="110711">MTGISPNQEQETLIEHTDGIYLVDAGAGTGKTFTVTHRYANILEKPDIEPEDILLATFTRNAAAEMADRIARQSPYDPVQLQDAPISTFHGYCYQLLRRYGHETPAKIGIDDQIPQSLELIEDGIREGELFNTFITRFEDRHPEHEHLFVALDDPSSLRSLIAELAAKGIIPERDGWYRDTGTPLLGDREAFMDLFKRENRPNEGANGPTQSDARSSVSGWDATEYVPDAPTADEVVGYPQLHSEPVEQAFDEDREDLLAFVHDVYFEYLEYALERNYLTQGLMLVMAFVMLCEDAAVREQVRHRYVMVDEFQDTNELQFKLTLLLAADNNICVVGDWKQSIYGFQYTTVENIQNFEERISRYKAELNRDETRVQYAVDEVETIPLKKNYRSTESILSLASETLTTPATHGESLDAEEIENEITPLEATSRVNNSHIQAVTHEDEIELLLDRIQHVVGNEDYSVEVRDEPVSTAEMSVEEQAAAERERLGSPSYSDIAVFTRTRSFARDLLERANEYGIPIAYEGGVELFDTDQAKLLLAWLRICESNDQRGWATVLEEAGYTLPHAREILETEQYPDAMVAFRDSLQECETIGGFARIVFDEYGYDGAYANGLLGELTGMYETTLATRSQAITYIEEHIEAGSTIEIDSSPGEDSVTLQTIHSAKGLEYPIVFCANMNRRAFPHYGRPSSGTIQYRELIGLRQRSIYSEASGQPYVHKHWPYDLLTGCLPSEYDEERRLFYVAVTRAKRHLFLTAGDLPSPFFTELPLEPIELEPSVDTETEYREDEVSFSITPPERTSPHRMSVHDIMDDSVYDEVTEGRGTEFGDELHDFAEKYARGDDLSPSNDDQEHVATLLDTLGGQFEPEVTAILPLDLDPQATLVGIIDLLVITSERIQIIDYKTDLSRHAEAEYRKQLSVYYHVAAEQYPDRTISTSIFYTADNERVEVSPLTLEELYEITTPVVGEHTHSEKIQNI</sequence>
<evidence type="ECO:0000256" key="8">
    <source>
        <dbReference type="ARBA" id="ARBA00022840"/>
    </source>
</evidence>
<feature type="binding site" evidence="15">
    <location>
        <begin position="25"/>
        <end position="32"/>
    </location>
    <ligand>
        <name>ATP</name>
        <dbReference type="ChEBI" id="CHEBI:30616"/>
    </ligand>
</feature>
<dbReference type="GO" id="GO:0005829">
    <property type="term" value="C:cytosol"/>
    <property type="evidence" value="ECO:0007669"/>
    <property type="project" value="TreeGrafter"/>
</dbReference>
<dbReference type="EMBL" id="AOII01000003">
    <property type="protein sequence ID" value="ELY84231.1"/>
    <property type="molecule type" value="Genomic_DNA"/>
</dbReference>
<evidence type="ECO:0000256" key="13">
    <source>
        <dbReference type="ARBA" id="ARBA00034808"/>
    </source>
</evidence>
<evidence type="ECO:0000313" key="20">
    <source>
        <dbReference type="Proteomes" id="UP000011618"/>
    </source>
</evidence>
<keyword evidence="5 15" id="KW-0378">Hydrolase</keyword>
<dbReference type="Pfam" id="PF13361">
    <property type="entry name" value="UvrD_C"/>
    <property type="match status" value="2"/>
</dbReference>
<dbReference type="InterPro" id="IPR011335">
    <property type="entry name" value="Restrct_endonuc-II-like"/>
</dbReference>
<dbReference type="SUPFAM" id="SSF52540">
    <property type="entry name" value="P-loop containing nucleoside triphosphate hydrolases"/>
    <property type="match status" value="1"/>
</dbReference>
<keyword evidence="4" id="KW-0227">DNA damage</keyword>
<dbReference type="PROSITE" id="PS51198">
    <property type="entry name" value="UVRD_HELICASE_ATP_BIND"/>
    <property type="match status" value="1"/>
</dbReference>